<evidence type="ECO:0000259" key="3">
    <source>
        <dbReference type="PROSITE" id="PS51194"/>
    </source>
</evidence>
<dbReference type="PROSITE" id="PS51192">
    <property type="entry name" value="HELICASE_ATP_BIND_1"/>
    <property type="match status" value="1"/>
</dbReference>
<dbReference type="PANTHER" id="PTHR45629:SF7">
    <property type="entry name" value="DNA EXCISION REPAIR PROTEIN ERCC-6-RELATED"/>
    <property type="match status" value="1"/>
</dbReference>
<keyword evidence="5" id="KW-1185">Reference proteome</keyword>
<dbReference type="PROSITE" id="PS51194">
    <property type="entry name" value="HELICASE_CTER"/>
    <property type="match status" value="1"/>
</dbReference>
<dbReference type="InterPro" id="IPR050496">
    <property type="entry name" value="SNF2_RAD54_helicase_repair"/>
</dbReference>
<dbReference type="GO" id="GO:0005524">
    <property type="term" value="F:ATP binding"/>
    <property type="evidence" value="ECO:0007669"/>
    <property type="project" value="InterPro"/>
</dbReference>
<name>A0A4Y8ICG3_9BACI</name>
<dbReference type="Gene3D" id="3.40.50.300">
    <property type="entry name" value="P-loop containing nucleotide triphosphate hydrolases"/>
    <property type="match status" value="1"/>
</dbReference>
<dbReference type="CDD" id="cd18793">
    <property type="entry name" value="SF2_C_SNF"/>
    <property type="match status" value="1"/>
</dbReference>
<dbReference type="EMBL" id="SOPW01000024">
    <property type="protein sequence ID" value="TFB13568.1"/>
    <property type="molecule type" value="Genomic_DNA"/>
</dbReference>
<dbReference type="PANTHER" id="PTHR45629">
    <property type="entry name" value="SNF2/RAD54 FAMILY MEMBER"/>
    <property type="match status" value="1"/>
</dbReference>
<dbReference type="RefSeq" id="WP_134341436.1">
    <property type="nucleotide sequence ID" value="NZ_SOPW01000024.1"/>
</dbReference>
<dbReference type="OrthoDB" id="9760715at2"/>
<dbReference type="SMART" id="SM00487">
    <property type="entry name" value="DEXDc"/>
    <property type="match status" value="1"/>
</dbReference>
<dbReference type="GO" id="GO:0016787">
    <property type="term" value="F:hydrolase activity"/>
    <property type="evidence" value="ECO:0007669"/>
    <property type="project" value="UniProtKB-KW"/>
</dbReference>
<feature type="domain" description="Helicase C-terminal" evidence="3">
    <location>
        <begin position="727"/>
        <end position="881"/>
    </location>
</feature>
<dbReference type="Pfam" id="PF00176">
    <property type="entry name" value="SNF2-rel_dom"/>
    <property type="match status" value="1"/>
</dbReference>
<dbReference type="InterPro" id="IPR038718">
    <property type="entry name" value="SNF2-like_sf"/>
</dbReference>
<feature type="domain" description="Helicase ATP-binding" evidence="2">
    <location>
        <begin position="446"/>
        <end position="607"/>
    </location>
</feature>
<evidence type="ECO:0000256" key="1">
    <source>
        <dbReference type="ARBA" id="ARBA00022801"/>
    </source>
</evidence>
<reference evidence="4 5" key="1">
    <citation type="submission" date="2019-03" db="EMBL/GenBank/DDBJ databases">
        <authorList>
            <person name="He R.-H."/>
        </authorList>
    </citation>
    <scope>NUCLEOTIDE SEQUENCE [LARGE SCALE GENOMIC DNA]</scope>
    <source>
        <strain evidence="5">SH 714</strain>
    </source>
</reference>
<dbReference type="SUPFAM" id="SSF52540">
    <property type="entry name" value="P-loop containing nucleoside triphosphate hydrolases"/>
    <property type="match status" value="2"/>
</dbReference>
<protein>
    <submittedName>
        <fullName evidence="4">DEAD/DEAH box helicase</fullName>
    </submittedName>
</protein>
<dbReference type="Proteomes" id="UP000297975">
    <property type="component" value="Unassembled WGS sequence"/>
</dbReference>
<dbReference type="AlphaFoldDB" id="A0A4Y8ICG3"/>
<gene>
    <name evidence="4" type="ORF">E3U55_15725</name>
</gene>
<keyword evidence="4" id="KW-0067">ATP-binding</keyword>
<proteinExistence type="predicted"/>
<dbReference type="Gene3D" id="3.40.50.10810">
    <property type="entry name" value="Tandem AAA-ATPase domain"/>
    <property type="match status" value="1"/>
</dbReference>
<evidence type="ECO:0000259" key="2">
    <source>
        <dbReference type="PROSITE" id="PS51192"/>
    </source>
</evidence>
<keyword evidence="4" id="KW-0547">Nucleotide-binding</keyword>
<sequence length="892" mass="102971">MAIFTRLKASIKINKEFTSTGIIFSIQKNDELVPLPVQLTVSDIKQVKNLDTLLLMEDLFYDQRLIELERLNYLLEYKELYHLEADERELLNLPDEVTSLFFKLDNKGIIGRSNFELNLSYRTEKYPKLDLVGKRYQNLIQLNDGQLVLMTENDVKLINAVHEVPYKQGEELLRQISKIKHLAKGSKVELNEYLTRENYEFIEGVEPDVERGSDGIQIIPSYSHDELDEEVLNHEQLVGRGYVKQEGKRVFVDEKAKETALRLNQIERIEEKDIPRFIENPESFIPEDIGGISLENFGERVKKLGIQVYKAQPFVYANENERGWFDYNVGYNVQNELGEQISQESLGYFETEGNYKKVDNNTYVSVPNDVNEFEEYASKIKNERNQGIHSNYVIEIFENIQSVEFNAPLQEFRQQLEDSNVKNKIPPKLFKANLHPFQEEGFVWMKHLHFIGYGGLLADDMGLGKTVQVIAFLSHLKDIGKLTPTLLVLPKSLIENWKNEMHNFAPELTHSPYVHIGANRLKDPKTISHFDIVLTTYDTLVRDQIVLGQIDWEMVISDEAQKIKNPSTSTSRVIKALKNKGRIALTGTPVENNLTELWSIVDFVQPGLLGSLNEFKKKYESAIKNGESYDHIQSRLEEEMKLVFKRRTKKGELENQLPKKIEHQGEFEVQFGPEQEKMYQSVIHQIKQKDIAPLQGIQELKKISSHPGLYDRSYSNLKIKKVPKLKVTMDILKNIHSKGEKALIFTEYREMQSILKRAIVEEFKLNAMVINGSTDSRQDLVDQFNKNDGFDVLILSPKAAGVGLTITSANHVIHYTRWWNPAVENQATDRAYRIGQEKDVHVYYPTIKTNVGKGFEELVDQVLSEKKELAENVIVPSKNLDIEEELQKELIH</sequence>
<dbReference type="InterPro" id="IPR027417">
    <property type="entry name" value="P-loop_NTPase"/>
</dbReference>
<keyword evidence="1" id="KW-0378">Hydrolase</keyword>
<dbReference type="InterPro" id="IPR014001">
    <property type="entry name" value="Helicase_ATP-bd"/>
</dbReference>
<evidence type="ECO:0000313" key="5">
    <source>
        <dbReference type="Proteomes" id="UP000297975"/>
    </source>
</evidence>
<dbReference type="SMART" id="SM00490">
    <property type="entry name" value="HELICc"/>
    <property type="match status" value="1"/>
</dbReference>
<dbReference type="Pfam" id="PF00271">
    <property type="entry name" value="Helicase_C"/>
    <property type="match status" value="1"/>
</dbReference>
<dbReference type="InterPro" id="IPR049730">
    <property type="entry name" value="SNF2/RAD54-like_C"/>
</dbReference>
<evidence type="ECO:0000313" key="4">
    <source>
        <dbReference type="EMBL" id="TFB13568.1"/>
    </source>
</evidence>
<dbReference type="GO" id="GO:0004386">
    <property type="term" value="F:helicase activity"/>
    <property type="evidence" value="ECO:0007669"/>
    <property type="project" value="UniProtKB-KW"/>
</dbReference>
<accession>A0A4Y8ICG3</accession>
<keyword evidence="4" id="KW-0347">Helicase</keyword>
<comment type="caution">
    <text evidence="4">The sequence shown here is derived from an EMBL/GenBank/DDBJ whole genome shotgun (WGS) entry which is preliminary data.</text>
</comment>
<dbReference type="InterPro" id="IPR000330">
    <property type="entry name" value="SNF2_N"/>
</dbReference>
<dbReference type="InterPro" id="IPR001650">
    <property type="entry name" value="Helicase_C-like"/>
</dbReference>
<organism evidence="4 5">
    <name type="scientific">Filobacillus milosensis</name>
    <dbReference type="NCBI Taxonomy" id="94137"/>
    <lineage>
        <taxon>Bacteria</taxon>
        <taxon>Bacillati</taxon>
        <taxon>Bacillota</taxon>
        <taxon>Bacilli</taxon>
        <taxon>Bacillales</taxon>
        <taxon>Bacillaceae</taxon>
        <taxon>Filobacillus</taxon>
    </lineage>
</organism>